<dbReference type="Pfam" id="PF00270">
    <property type="entry name" value="DEAD"/>
    <property type="match status" value="1"/>
</dbReference>
<dbReference type="PANTHER" id="PTHR47959">
    <property type="entry name" value="ATP-DEPENDENT RNA HELICASE RHLE-RELATED"/>
    <property type="match status" value="1"/>
</dbReference>
<feature type="region of interest" description="Disordered" evidence="8">
    <location>
        <begin position="404"/>
        <end position="436"/>
    </location>
</feature>
<dbReference type="Pfam" id="PF00271">
    <property type="entry name" value="Helicase_C"/>
    <property type="match status" value="1"/>
</dbReference>
<proteinExistence type="inferred from homology"/>
<dbReference type="CDD" id="cd00268">
    <property type="entry name" value="DEADc"/>
    <property type="match status" value="1"/>
</dbReference>
<evidence type="ECO:0000313" key="13">
    <source>
        <dbReference type="Proteomes" id="UP000031623"/>
    </source>
</evidence>
<keyword evidence="13" id="KW-1185">Reference proteome</keyword>
<keyword evidence="1 7" id="KW-0547">Nucleotide-binding</keyword>
<dbReference type="PROSITE" id="PS51194">
    <property type="entry name" value="HELICASE_CTER"/>
    <property type="match status" value="1"/>
</dbReference>
<comment type="similarity">
    <text evidence="5 7">Belongs to the DEAD box helicase family.</text>
</comment>
<dbReference type="CDD" id="cd18787">
    <property type="entry name" value="SF2_C_DEAD"/>
    <property type="match status" value="1"/>
</dbReference>
<dbReference type="GO" id="GO:0005829">
    <property type="term" value="C:cytosol"/>
    <property type="evidence" value="ECO:0007669"/>
    <property type="project" value="TreeGrafter"/>
</dbReference>
<dbReference type="InterPro" id="IPR027417">
    <property type="entry name" value="P-loop_NTPase"/>
</dbReference>
<dbReference type="GO" id="GO:0016787">
    <property type="term" value="F:hydrolase activity"/>
    <property type="evidence" value="ECO:0007669"/>
    <property type="project" value="UniProtKB-KW"/>
</dbReference>
<dbReference type="EMBL" id="AP014633">
    <property type="protein sequence ID" value="BAP55703.1"/>
    <property type="molecule type" value="Genomic_DNA"/>
</dbReference>
<feature type="domain" description="Helicase ATP-binding" evidence="9">
    <location>
        <begin position="32"/>
        <end position="208"/>
    </location>
</feature>
<dbReference type="SMART" id="SM00487">
    <property type="entry name" value="DEXDc"/>
    <property type="match status" value="1"/>
</dbReference>
<evidence type="ECO:0000256" key="7">
    <source>
        <dbReference type="RuleBase" id="RU000492"/>
    </source>
</evidence>
<reference evidence="12 13" key="1">
    <citation type="journal article" date="2014" name="ISME J.">
        <title>Ecophysiology of Thioploca ingrica as revealed by the complete genome sequence supplemented with proteomic evidence.</title>
        <authorList>
            <person name="Kojima H."/>
            <person name="Ogura Y."/>
            <person name="Yamamoto N."/>
            <person name="Togashi T."/>
            <person name="Mori H."/>
            <person name="Watanabe T."/>
            <person name="Nemoto F."/>
            <person name="Kurokawa K."/>
            <person name="Hayashi T."/>
            <person name="Fukui M."/>
        </authorList>
    </citation>
    <scope>NUCLEOTIDE SEQUENCE [LARGE SCALE GENOMIC DNA]</scope>
</reference>
<evidence type="ECO:0000256" key="1">
    <source>
        <dbReference type="ARBA" id="ARBA00022741"/>
    </source>
</evidence>
<evidence type="ECO:0000256" key="5">
    <source>
        <dbReference type="ARBA" id="ARBA00038437"/>
    </source>
</evidence>
<dbReference type="InterPro" id="IPR044742">
    <property type="entry name" value="DEAD/DEAH_RhlB"/>
</dbReference>
<feature type="short sequence motif" description="Q motif" evidence="6">
    <location>
        <begin position="1"/>
        <end position="29"/>
    </location>
</feature>
<dbReference type="PROSITE" id="PS00039">
    <property type="entry name" value="DEAD_ATP_HELICASE"/>
    <property type="match status" value="1"/>
</dbReference>
<dbReference type="InterPro" id="IPR011545">
    <property type="entry name" value="DEAD/DEAH_box_helicase_dom"/>
</dbReference>
<evidence type="ECO:0000256" key="8">
    <source>
        <dbReference type="SAM" id="MobiDB-lite"/>
    </source>
</evidence>
<dbReference type="PROSITE" id="PS51195">
    <property type="entry name" value="Q_MOTIF"/>
    <property type="match status" value="1"/>
</dbReference>
<dbReference type="Gene3D" id="3.40.50.300">
    <property type="entry name" value="P-loop containing nucleotide triphosphate hydrolases"/>
    <property type="match status" value="2"/>
</dbReference>
<dbReference type="GO" id="GO:0003676">
    <property type="term" value="F:nucleic acid binding"/>
    <property type="evidence" value="ECO:0007669"/>
    <property type="project" value="InterPro"/>
</dbReference>
<evidence type="ECO:0000259" key="10">
    <source>
        <dbReference type="PROSITE" id="PS51194"/>
    </source>
</evidence>
<dbReference type="InterPro" id="IPR014001">
    <property type="entry name" value="Helicase_ATP-bd"/>
</dbReference>
<dbReference type="GO" id="GO:0003724">
    <property type="term" value="F:RNA helicase activity"/>
    <property type="evidence" value="ECO:0007669"/>
    <property type="project" value="InterPro"/>
</dbReference>
<dbReference type="AlphaFoldDB" id="A0A090AD17"/>
<evidence type="ECO:0000313" key="12">
    <source>
        <dbReference type="EMBL" id="BAP55703.1"/>
    </source>
</evidence>
<accession>A0A090AD17</accession>
<evidence type="ECO:0000256" key="4">
    <source>
        <dbReference type="ARBA" id="ARBA00022840"/>
    </source>
</evidence>
<name>A0A090AD17_9GAMM</name>
<dbReference type="PANTHER" id="PTHR47959:SF17">
    <property type="entry name" value="ATP-DEPENDENT RNA HELICASE DEAD BOX FAMILY"/>
    <property type="match status" value="1"/>
</dbReference>
<dbReference type="InterPro" id="IPR014014">
    <property type="entry name" value="RNA_helicase_DEAD_Q_motif"/>
</dbReference>
<keyword evidence="4 7" id="KW-0067">ATP-binding</keyword>
<feature type="domain" description="DEAD-box RNA helicase Q" evidence="11">
    <location>
        <begin position="1"/>
        <end position="29"/>
    </location>
</feature>
<dbReference type="InterPro" id="IPR001650">
    <property type="entry name" value="Helicase_C-like"/>
</dbReference>
<evidence type="ECO:0000256" key="6">
    <source>
        <dbReference type="PROSITE-ProRule" id="PRU00552"/>
    </source>
</evidence>
<gene>
    <name evidence="12" type="ORF">THII_1406</name>
</gene>
<dbReference type="OrthoDB" id="9805696at2"/>
<dbReference type="InterPro" id="IPR000629">
    <property type="entry name" value="RNA-helicase_DEAD-box_CS"/>
</dbReference>
<dbReference type="PROSITE" id="PS51192">
    <property type="entry name" value="HELICASE_ATP_BIND_1"/>
    <property type="match status" value="1"/>
</dbReference>
<protein>
    <submittedName>
        <fullName evidence="12">ATP-dependent RNA helicase RhlE</fullName>
    </submittedName>
</protein>
<feature type="compositionally biased region" description="Basic residues" evidence="8">
    <location>
        <begin position="424"/>
        <end position="436"/>
    </location>
</feature>
<dbReference type="HOGENOM" id="CLU_003041_28_3_6"/>
<dbReference type="Proteomes" id="UP000031623">
    <property type="component" value="Chromosome"/>
</dbReference>
<feature type="domain" description="Helicase C-terminal" evidence="10">
    <location>
        <begin position="235"/>
        <end position="380"/>
    </location>
</feature>
<dbReference type="STRING" id="40754.THII_1406"/>
<organism evidence="12 13">
    <name type="scientific">Thioploca ingrica</name>
    <dbReference type="NCBI Taxonomy" id="40754"/>
    <lineage>
        <taxon>Bacteria</taxon>
        <taxon>Pseudomonadati</taxon>
        <taxon>Pseudomonadota</taxon>
        <taxon>Gammaproteobacteria</taxon>
        <taxon>Thiotrichales</taxon>
        <taxon>Thiotrichaceae</taxon>
        <taxon>Thioploca</taxon>
    </lineage>
</organism>
<evidence type="ECO:0000256" key="3">
    <source>
        <dbReference type="ARBA" id="ARBA00022806"/>
    </source>
</evidence>
<evidence type="ECO:0000259" key="11">
    <source>
        <dbReference type="PROSITE" id="PS51195"/>
    </source>
</evidence>
<evidence type="ECO:0000259" key="9">
    <source>
        <dbReference type="PROSITE" id="PS51192"/>
    </source>
</evidence>
<sequence length="436" mass="48929">MSFEVFQLNPAILKAIQQCGYITPTPIQSQAIPTILAGHDLIASAHTGTGKTASFVLPALQRLCIHPFSKKQYGKPFILVLTPTRELANQVSQSVRNYGKNLRFYSVSLVGGMPYEPQLKGLSRRVDIVIATPGRLIDHLERRSIDLSAVNMLILDEADRMLDMGFVSEVNKIAALTPIERQTLLFTATWDNELAKLANSLLKNPERIQIETQPTQQNIEQRLHIADDLDHKNRLLEHLVGDKAVKQAIIFSATKQGAHALAQKLIAQGHAAAALHGDMKQSARNRTLTNLRRGKLRLLVATDVAARGIDVTSISHVINFDLPRFAEDYVHRIGRTGRAGALGTAISFALPDDVLHLERIERYTGQSVPRYIIPGLEPTRSLHRFAKKPKRKPYHYEASRHSYFQEASKRKSNSHRNQPLPHHQQQRRNMTKKAIT</sequence>
<dbReference type="SUPFAM" id="SSF52540">
    <property type="entry name" value="P-loop containing nucleoside triphosphate hydrolases"/>
    <property type="match status" value="1"/>
</dbReference>
<evidence type="ECO:0000256" key="2">
    <source>
        <dbReference type="ARBA" id="ARBA00022801"/>
    </source>
</evidence>
<dbReference type="InterPro" id="IPR050079">
    <property type="entry name" value="DEAD_box_RNA_helicase"/>
</dbReference>
<dbReference type="SMART" id="SM00490">
    <property type="entry name" value="HELICc"/>
    <property type="match status" value="1"/>
</dbReference>
<keyword evidence="3 7" id="KW-0347">Helicase</keyword>
<dbReference type="GO" id="GO:0005524">
    <property type="term" value="F:ATP binding"/>
    <property type="evidence" value="ECO:0007669"/>
    <property type="project" value="UniProtKB-KW"/>
</dbReference>
<keyword evidence="2 7" id="KW-0378">Hydrolase</keyword>
<dbReference type="KEGG" id="tig:THII_1406"/>